<proteinExistence type="predicted"/>
<organism evidence="2 3">
    <name type="scientific">Persicimonas caeni</name>
    <dbReference type="NCBI Taxonomy" id="2292766"/>
    <lineage>
        <taxon>Bacteria</taxon>
        <taxon>Deltaproteobacteria</taxon>
        <taxon>Bradymonadales</taxon>
        <taxon>Bradymonadaceae</taxon>
        <taxon>Persicimonas</taxon>
    </lineage>
</organism>
<reference evidence="2 3" key="1">
    <citation type="submission" date="2019-06" db="EMBL/GenBank/DDBJ databases">
        <title>Persicimonas caeni gen. nov., sp. nov., a predatory bacterium isolated from solar saltern.</title>
        <authorList>
            <person name="Wang S."/>
        </authorList>
    </citation>
    <scope>NUCLEOTIDE SEQUENCE [LARGE SCALE GENOMIC DNA]</scope>
    <source>
        <strain evidence="2 3">YN101</strain>
    </source>
</reference>
<evidence type="ECO:0000313" key="3">
    <source>
        <dbReference type="Proteomes" id="UP000315995"/>
    </source>
</evidence>
<keyword evidence="1" id="KW-0472">Membrane</keyword>
<accession>A0A4Y6PN26</accession>
<dbReference type="RefSeq" id="WP_141196126.1">
    <property type="nucleotide sequence ID" value="NZ_CP041186.1"/>
</dbReference>
<name>A0A4Y6PN26_PERCE</name>
<dbReference type="Proteomes" id="UP000315995">
    <property type="component" value="Chromosome"/>
</dbReference>
<gene>
    <name evidence="2" type="ORF">FIV42_02395</name>
</gene>
<dbReference type="AlphaFoldDB" id="A0A4Y6PN26"/>
<evidence type="ECO:0000313" key="2">
    <source>
        <dbReference type="EMBL" id="QDG49629.1"/>
    </source>
</evidence>
<feature type="transmembrane region" description="Helical" evidence="1">
    <location>
        <begin position="24"/>
        <end position="42"/>
    </location>
</feature>
<dbReference type="EMBL" id="CP041186">
    <property type="protein sequence ID" value="QDG49629.1"/>
    <property type="molecule type" value="Genomic_DNA"/>
</dbReference>
<keyword evidence="1" id="KW-0812">Transmembrane</keyword>
<keyword evidence="1" id="KW-1133">Transmembrane helix</keyword>
<sequence length="64" mass="7190">MDWPFSKHFKTFDDDTSGATATEYIILLILIACVIIAIVKMYGSTASKKYKTANDTVRKEVTID</sequence>
<keyword evidence="3" id="KW-1185">Reference proteome</keyword>
<protein>
    <submittedName>
        <fullName evidence="2">Flp family type IVb pilin</fullName>
    </submittedName>
</protein>
<accession>A0A5B8XZ04</accession>
<evidence type="ECO:0000256" key="1">
    <source>
        <dbReference type="SAM" id="Phobius"/>
    </source>
</evidence>